<evidence type="ECO:0000259" key="2">
    <source>
        <dbReference type="Pfam" id="PF03358"/>
    </source>
</evidence>
<proteinExistence type="inferred from homology"/>
<evidence type="ECO:0000256" key="1">
    <source>
        <dbReference type="ARBA" id="ARBA00009428"/>
    </source>
</evidence>
<organism evidence="3 4">
    <name type="scientific">Paenibacillus psychroresistens</name>
    <dbReference type="NCBI Taxonomy" id="1778678"/>
    <lineage>
        <taxon>Bacteria</taxon>
        <taxon>Bacillati</taxon>
        <taxon>Bacillota</taxon>
        <taxon>Bacilli</taxon>
        <taxon>Bacillales</taxon>
        <taxon>Paenibacillaceae</taxon>
        <taxon>Paenibacillus</taxon>
    </lineage>
</organism>
<dbReference type="Proteomes" id="UP000426246">
    <property type="component" value="Chromosome"/>
</dbReference>
<gene>
    <name evidence="3" type="ORF">EHS13_30510</name>
</gene>
<dbReference type="InterPro" id="IPR029039">
    <property type="entry name" value="Flavoprotein-like_sf"/>
</dbReference>
<dbReference type="Pfam" id="PF03358">
    <property type="entry name" value="FMN_red"/>
    <property type="match status" value="1"/>
</dbReference>
<dbReference type="KEGG" id="ppsc:EHS13_30510"/>
<dbReference type="InterPro" id="IPR050712">
    <property type="entry name" value="NAD(P)H-dep_reductase"/>
</dbReference>
<dbReference type="EMBL" id="CP034235">
    <property type="protein sequence ID" value="QGQ98904.1"/>
    <property type="molecule type" value="Genomic_DNA"/>
</dbReference>
<feature type="domain" description="NADPH-dependent FMN reductase-like" evidence="2">
    <location>
        <begin position="1"/>
        <end position="143"/>
    </location>
</feature>
<dbReference type="GO" id="GO:0016491">
    <property type="term" value="F:oxidoreductase activity"/>
    <property type="evidence" value="ECO:0007669"/>
    <property type="project" value="InterPro"/>
</dbReference>
<dbReference type="OrthoDB" id="9790975at2"/>
<dbReference type="AlphaFoldDB" id="A0A6B8RSW1"/>
<evidence type="ECO:0000313" key="4">
    <source>
        <dbReference type="Proteomes" id="UP000426246"/>
    </source>
</evidence>
<keyword evidence="4" id="KW-1185">Reference proteome</keyword>
<dbReference type="GO" id="GO:0005829">
    <property type="term" value="C:cytosol"/>
    <property type="evidence" value="ECO:0007669"/>
    <property type="project" value="TreeGrafter"/>
</dbReference>
<dbReference type="SUPFAM" id="SSF52218">
    <property type="entry name" value="Flavoproteins"/>
    <property type="match status" value="1"/>
</dbReference>
<protein>
    <submittedName>
        <fullName evidence="3">NADPH-dependent oxidoreductase</fullName>
    </submittedName>
</protein>
<sequence>MKITLVAGSNRKHATSTKLSRYIEQQLVSNGHEVAFFDLYEKPIPFYSPDTSLNTDLHLIELKAIMLQSHAIILSTPDYHGSISGVLKNALDHLGFAHFDSKVVLSVSSAGGLVGMSSLTQLQTIIRNVHGINCPEWISIGSGQHGFTEDGAPEQLKVKERVHTTLQYFLRMAAKLA</sequence>
<dbReference type="PANTHER" id="PTHR30543:SF21">
    <property type="entry name" value="NAD(P)H-DEPENDENT FMN REDUCTASE LOT6"/>
    <property type="match status" value="1"/>
</dbReference>
<comment type="similarity">
    <text evidence="1">Belongs to the azoreductase type 2 family.</text>
</comment>
<dbReference type="RefSeq" id="WP_155704009.1">
    <property type="nucleotide sequence ID" value="NZ_CP034235.1"/>
</dbReference>
<name>A0A6B8RSW1_9BACL</name>
<dbReference type="InterPro" id="IPR005025">
    <property type="entry name" value="FMN_Rdtase-like_dom"/>
</dbReference>
<reference evidence="4" key="1">
    <citation type="submission" date="2018-11" db="EMBL/GenBank/DDBJ databases">
        <title>Complete genome sequence of Paenibacillus sp. ML311-T8.</title>
        <authorList>
            <person name="Nam Y.-D."/>
            <person name="Kang J."/>
            <person name="Chung W.-H."/>
            <person name="Park Y.S."/>
        </authorList>
    </citation>
    <scope>NUCLEOTIDE SEQUENCE [LARGE SCALE GENOMIC DNA]</scope>
    <source>
        <strain evidence="4">ML311-T8</strain>
    </source>
</reference>
<dbReference type="GO" id="GO:0010181">
    <property type="term" value="F:FMN binding"/>
    <property type="evidence" value="ECO:0007669"/>
    <property type="project" value="TreeGrafter"/>
</dbReference>
<dbReference type="PANTHER" id="PTHR30543">
    <property type="entry name" value="CHROMATE REDUCTASE"/>
    <property type="match status" value="1"/>
</dbReference>
<dbReference type="Gene3D" id="3.40.50.360">
    <property type="match status" value="1"/>
</dbReference>
<evidence type="ECO:0000313" key="3">
    <source>
        <dbReference type="EMBL" id="QGQ98904.1"/>
    </source>
</evidence>
<accession>A0A6B8RSW1</accession>